<dbReference type="InterPro" id="IPR000182">
    <property type="entry name" value="GNAT_dom"/>
</dbReference>
<evidence type="ECO:0000256" key="6">
    <source>
        <dbReference type="ARBA" id="ARBA00022840"/>
    </source>
</evidence>
<dbReference type="Gene3D" id="3.40.630.30">
    <property type="match status" value="1"/>
</dbReference>
<evidence type="ECO:0000313" key="11">
    <source>
        <dbReference type="EMBL" id="ONF43569.1"/>
    </source>
</evidence>
<comment type="function">
    <text evidence="9">Catalyzes the formation of N(4)-acetylcytidine (ac(4)C) at the wobble position of tRNA(Met), by using acetyl-CoA as an acetyl donor and ATP (or GTP).</text>
</comment>
<dbReference type="EC" id="2.3.1.193" evidence="9"/>
<evidence type="ECO:0000256" key="9">
    <source>
        <dbReference type="HAMAP-Rule" id="MF_01886"/>
    </source>
</evidence>
<name>A0A1V2DSQ3_9GAMM</name>
<dbReference type="InterPro" id="IPR027417">
    <property type="entry name" value="P-loop_NTPase"/>
</dbReference>
<dbReference type="Pfam" id="PF05127">
    <property type="entry name" value="NAT10_TcmA_helicase"/>
    <property type="match status" value="1"/>
</dbReference>
<dbReference type="Gene3D" id="3.40.50.11040">
    <property type="match status" value="1"/>
</dbReference>
<dbReference type="InterPro" id="IPR032672">
    <property type="entry name" value="TmcA/NAT10/Kre33"/>
</dbReference>
<dbReference type="HAMAP" id="MF_01886">
    <property type="entry name" value="tRNA_acetyltr_TmcA"/>
    <property type="match status" value="1"/>
</dbReference>
<evidence type="ECO:0000256" key="7">
    <source>
        <dbReference type="ARBA" id="ARBA00022884"/>
    </source>
</evidence>
<dbReference type="SUPFAM" id="SSF52540">
    <property type="entry name" value="P-loop containing nucleoside triphosphate hydrolases"/>
    <property type="match status" value="1"/>
</dbReference>
<keyword evidence="8 9" id="KW-0012">Acyltransferase</keyword>
<dbReference type="GO" id="GO:0002101">
    <property type="term" value="P:tRNA wobble cytosine modification"/>
    <property type="evidence" value="ECO:0007669"/>
    <property type="project" value="UniProtKB-UniRule"/>
</dbReference>
<dbReference type="Pfam" id="PF00583">
    <property type="entry name" value="Acetyltransf_1"/>
    <property type="match status" value="1"/>
</dbReference>
<dbReference type="STRING" id="135739.BTO32_12995"/>
<dbReference type="OrthoDB" id="5578851at2"/>
<accession>A0A1V2DSQ3</accession>
<evidence type="ECO:0000256" key="2">
    <source>
        <dbReference type="ARBA" id="ARBA00022555"/>
    </source>
</evidence>
<dbReference type="InterPro" id="IPR024914">
    <property type="entry name" value="tRNA_acetyltr_TmcA"/>
</dbReference>
<keyword evidence="5 9" id="KW-0547">Nucleotide-binding</keyword>
<dbReference type="Gene3D" id="3.40.50.300">
    <property type="entry name" value="P-loop containing nucleotide triphosphate hydrolases"/>
    <property type="match status" value="1"/>
</dbReference>
<dbReference type="InterPro" id="IPR016181">
    <property type="entry name" value="Acyl_CoA_acyltransferase"/>
</dbReference>
<keyword evidence="7 9" id="KW-0694">RNA-binding</keyword>
<evidence type="ECO:0000256" key="1">
    <source>
        <dbReference type="ARBA" id="ARBA00022490"/>
    </source>
</evidence>
<sequence length="711" mass="77178">MTTDTTDWSAFAQRLARRGERRLVLVEGPRPEALAWLRRQLPTPLWGAGLWTGPANDRPHPALMPVAPARARDWLGRELDLLVWDGWHGNPPDALAALAGTLRAGGLLFWLMPPLAQWPTFDDPDYARTGLDGADRHPFAARMAALLRASDSLIRVVCPTRVPLALPVLAEPETPFRVAATEDQARLVTALVRFGLGRRRRPVVVTADRGRGKSAALGLAAAQLLRRGRSRILVTGPSPDSIATLMRHAETALTGDLAEVGPDRLVTAAGAEIRYQPVPELLALRPPAEVLLVDEAAAIPPDRLRALLLGWPRVAFCSTVHGYEGSGRGFAIRFRATLETETPHWQALSLSQPVRWAGSDPLEPLIDRLFLLSASGSEATGPAGSEGGVTVEPWSPAGAPEAELAEAFGLLVDAHYRTTPADLRQWLDDPAAQTWCARVQGRIVGLLWAAREGGLPAPLAEAVAQGRRRLRGHLLAQSLACHGGLAEAARGRMLRVVRIAVAAGARRQGIGQRLVRAARDWSARAGLAVLGTSFGATPELLRFWQSCGLAVVRIGVQREATSGEYPLQMATGLNAPGQSLVATLRQRLVRHWPDLLLRHWQAMAPELLVSVLEDLPADGQLEPLDQRDLQGFAHGHRGYDLCWPVLRALSRCPGVLARVRDQGELPLWVAAVLRGRDWQALRQDGLCLGQRQGEARLRSVVRALLAQAPEL</sequence>
<proteinExistence type="inferred from homology"/>
<dbReference type="InterPro" id="IPR038321">
    <property type="entry name" value="TmcA_C_sf"/>
</dbReference>
<feature type="domain" description="N-acetyltransferase" evidence="10">
    <location>
        <begin position="389"/>
        <end position="574"/>
    </location>
</feature>
<dbReference type="GO" id="GO:0000049">
    <property type="term" value="F:tRNA binding"/>
    <property type="evidence" value="ECO:0007669"/>
    <property type="project" value="UniProtKB-UniRule"/>
</dbReference>
<feature type="binding site" evidence="9">
    <location>
        <begin position="499"/>
        <end position="501"/>
    </location>
    <ligand>
        <name>acetyl-CoA</name>
        <dbReference type="ChEBI" id="CHEBI:57288"/>
    </ligand>
</feature>
<evidence type="ECO:0000256" key="3">
    <source>
        <dbReference type="ARBA" id="ARBA00022679"/>
    </source>
</evidence>
<dbReference type="InterPro" id="IPR013562">
    <property type="entry name" value="TmcA/NAT10_N"/>
</dbReference>
<dbReference type="GO" id="GO:0051391">
    <property type="term" value="P:tRNA acetylation"/>
    <property type="evidence" value="ECO:0007669"/>
    <property type="project" value="UniProtKB-UniRule"/>
</dbReference>
<dbReference type="GO" id="GO:1990883">
    <property type="term" value="F:18S rRNA cytidine N-acetyltransferase activity"/>
    <property type="evidence" value="ECO:0007669"/>
    <property type="project" value="TreeGrafter"/>
</dbReference>
<keyword evidence="2 9" id="KW-0820">tRNA-binding</keyword>
<dbReference type="AlphaFoldDB" id="A0A1V2DSQ3"/>
<dbReference type="SUPFAM" id="SSF55729">
    <property type="entry name" value="Acyl-CoA N-acyltransferases (Nat)"/>
    <property type="match status" value="1"/>
</dbReference>
<dbReference type="RefSeq" id="WP_076725035.1">
    <property type="nucleotide sequence ID" value="NZ_MSCW01000007.1"/>
</dbReference>
<keyword evidence="3 9" id="KW-0808">Transferase</keyword>
<dbReference type="GO" id="GO:0051392">
    <property type="term" value="F:tRNA cytidine N4-acetyltransferase activity"/>
    <property type="evidence" value="ECO:0007669"/>
    <property type="project" value="UniProtKB-UniRule"/>
</dbReference>
<keyword evidence="6 9" id="KW-0067">ATP-binding</keyword>
<keyword evidence="1 9" id="KW-0963">Cytoplasm</keyword>
<dbReference type="PANTHER" id="PTHR10925">
    <property type="entry name" value="N-ACETYLTRANSFERASE 10"/>
    <property type="match status" value="1"/>
</dbReference>
<dbReference type="PANTHER" id="PTHR10925:SF5">
    <property type="entry name" value="RNA CYTIDINE ACETYLTRANSFERASE"/>
    <property type="match status" value="1"/>
</dbReference>
<keyword evidence="12" id="KW-1185">Reference proteome</keyword>
<comment type="caution">
    <text evidence="9">Lacks conserved residue(s) required for the propagation of feature annotation.</text>
</comment>
<dbReference type="Gene3D" id="1.20.120.890">
    <property type="entry name" value="tRNA(Met) cytidine acetyltransferase, tail domain"/>
    <property type="match status" value="1"/>
</dbReference>
<dbReference type="GO" id="GO:0005524">
    <property type="term" value="F:ATP binding"/>
    <property type="evidence" value="ECO:0007669"/>
    <property type="project" value="UniProtKB-UniRule"/>
</dbReference>
<comment type="caution">
    <text evidence="11">The sequence shown here is derived from an EMBL/GenBank/DDBJ whole genome shotgun (WGS) entry which is preliminary data.</text>
</comment>
<dbReference type="GO" id="GO:1904812">
    <property type="term" value="P:rRNA acetylation involved in maturation of SSU-rRNA"/>
    <property type="evidence" value="ECO:0007669"/>
    <property type="project" value="TreeGrafter"/>
</dbReference>
<evidence type="ECO:0000256" key="5">
    <source>
        <dbReference type="ARBA" id="ARBA00022741"/>
    </source>
</evidence>
<keyword evidence="4 9" id="KW-0819">tRNA processing</keyword>
<comment type="similarity">
    <text evidence="9">Belongs to the TmcA family.</text>
</comment>
<dbReference type="GO" id="GO:0005737">
    <property type="term" value="C:cytoplasm"/>
    <property type="evidence" value="ECO:0007669"/>
    <property type="project" value="UniProtKB-SubCell"/>
</dbReference>
<evidence type="ECO:0000313" key="12">
    <source>
        <dbReference type="Proteomes" id="UP000189339"/>
    </source>
</evidence>
<dbReference type="EMBL" id="MSCW01000007">
    <property type="protein sequence ID" value="ONF43569.1"/>
    <property type="molecule type" value="Genomic_DNA"/>
</dbReference>
<feature type="binding site" evidence="9">
    <location>
        <position position="184"/>
    </location>
    <ligand>
        <name>ATP</name>
        <dbReference type="ChEBI" id="CHEBI:30616"/>
    </ligand>
</feature>
<dbReference type="Pfam" id="PF08351">
    <property type="entry name" value="TmcA_N"/>
    <property type="match status" value="1"/>
</dbReference>
<dbReference type="Proteomes" id="UP000189339">
    <property type="component" value="Unassembled WGS sequence"/>
</dbReference>
<organism evidence="11 12">
    <name type="scientific">Marinobacter lutaoensis</name>
    <dbReference type="NCBI Taxonomy" id="135739"/>
    <lineage>
        <taxon>Bacteria</taxon>
        <taxon>Pseudomonadati</taxon>
        <taxon>Pseudomonadota</taxon>
        <taxon>Gammaproteobacteria</taxon>
        <taxon>Pseudomonadales</taxon>
        <taxon>Marinobacteraceae</taxon>
        <taxon>Marinobacter</taxon>
    </lineage>
</organism>
<evidence type="ECO:0000259" key="10">
    <source>
        <dbReference type="PROSITE" id="PS51186"/>
    </source>
</evidence>
<comment type="subcellular location">
    <subcellularLocation>
        <location evidence="9">Cytoplasm</location>
    </subcellularLocation>
</comment>
<dbReference type="CDD" id="cd04301">
    <property type="entry name" value="NAT_SF"/>
    <property type="match status" value="1"/>
</dbReference>
<comment type="catalytic activity">
    <reaction evidence="9">
        <text>cytidine(34) in elongator tRNA(Met) + acetyl-CoA + ATP + H2O = N(4)-acetylcytidine(34) in elongator tRNA(Met) + ADP + phosphate + CoA + H(+)</text>
        <dbReference type="Rhea" id="RHEA:43788"/>
        <dbReference type="Rhea" id="RHEA-COMP:10693"/>
        <dbReference type="Rhea" id="RHEA-COMP:10694"/>
        <dbReference type="ChEBI" id="CHEBI:15377"/>
        <dbReference type="ChEBI" id="CHEBI:15378"/>
        <dbReference type="ChEBI" id="CHEBI:30616"/>
        <dbReference type="ChEBI" id="CHEBI:43474"/>
        <dbReference type="ChEBI" id="CHEBI:57287"/>
        <dbReference type="ChEBI" id="CHEBI:57288"/>
        <dbReference type="ChEBI" id="CHEBI:74900"/>
        <dbReference type="ChEBI" id="CHEBI:82748"/>
        <dbReference type="ChEBI" id="CHEBI:456216"/>
        <dbReference type="EC" id="2.3.1.193"/>
    </reaction>
</comment>
<dbReference type="InterPro" id="IPR007807">
    <property type="entry name" value="TcmA/NAT10_helicase"/>
</dbReference>
<evidence type="ECO:0000256" key="4">
    <source>
        <dbReference type="ARBA" id="ARBA00022694"/>
    </source>
</evidence>
<feature type="binding site" evidence="9">
    <location>
        <position position="539"/>
    </location>
    <ligand>
        <name>acetyl-CoA</name>
        <dbReference type="ChEBI" id="CHEBI:57288"/>
    </ligand>
</feature>
<dbReference type="PROSITE" id="PS51186">
    <property type="entry name" value="GNAT"/>
    <property type="match status" value="1"/>
</dbReference>
<gene>
    <name evidence="9" type="primary">tmcA</name>
    <name evidence="11" type="ORF">BTO32_12995</name>
</gene>
<protein>
    <recommendedName>
        <fullName evidence="9">tRNA(Met) cytidine acetyltransferase TmcA</fullName>
        <ecNumber evidence="9">2.3.1.193</ecNumber>
    </recommendedName>
</protein>
<feature type="binding site" evidence="9">
    <location>
        <position position="355"/>
    </location>
    <ligand>
        <name>ATP</name>
        <dbReference type="ChEBI" id="CHEBI:30616"/>
    </ligand>
</feature>
<evidence type="ECO:0000256" key="8">
    <source>
        <dbReference type="ARBA" id="ARBA00023315"/>
    </source>
</evidence>
<reference evidence="11 12" key="1">
    <citation type="submission" date="2016-12" db="EMBL/GenBank/DDBJ databases">
        <title>Marinobacter lutaoensis whole genome sequencing.</title>
        <authorList>
            <person name="Verma A."/>
            <person name="Krishnamurthi S."/>
        </authorList>
    </citation>
    <scope>NUCLEOTIDE SEQUENCE [LARGE SCALE GENOMIC DNA]</scope>
    <source>
        <strain evidence="11 12">T5054</strain>
    </source>
</reference>